<organism evidence="10 11">
    <name type="scientific">Bacillus spizizenii (strain ATCC 23059 / NRRL B-14472 / W23)</name>
    <name type="common">Bacillus subtilis subsp. spizizenii</name>
    <dbReference type="NCBI Taxonomy" id="655816"/>
    <lineage>
        <taxon>Bacteria</taxon>
        <taxon>Bacillati</taxon>
        <taxon>Bacillota</taxon>
        <taxon>Bacilli</taxon>
        <taxon>Bacillales</taxon>
        <taxon>Bacillaceae</taxon>
        <taxon>Bacillus</taxon>
    </lineage>
</organism>
<keyword evidence="5" id="KW-0653">Protein transport</keyword>
<keyword evidence="5" id="KW-0571">Peptide transport</keyword>
<evidence type="ECO:0000313" key="11">
    <source>
        <dbReference type="Proteomes" id="UP000002233"/>
    </source>
</evidence>
<dbReference type="PANTHER" id="PTHR30290">
    <property type="entry name" value="PERIPLASMIC BINDING COMPONENT OF ABC TRANSPORTER"/>
    <property type="match status" value="1"/>
</dbReference>
<dbReference type="FunFam" id="3.90.76.10:FF:000001">
    <property type="entry name" value="Oligopeptide ABC transporter substrate-binding protein"/>
    <property type="match status" value="1"/>
</dbReference>
<keyword evidence="6" id="KW-0564">Palmitate</keyword>
<dbReference type="InterPro" id="IPR030678">
    <property type="entry name" value="Peptide/Ni-bd"/>
</dbReference>
<evidence type="ECO:0000256" key="1">
    <source>
        <dbReference type="ARBA" id="ARBA00004193"/>
    </source>
</evidence>
<dbReference type="Proteomes" id="UP000002233">
    <property type="component" value="Chromosome"/>
</dbReference>
<evidence type="ECO:0000259" key="9">
    <source>
        <dbReference type="Pfam" id="PF00496"/>
    </source>
</evidence>
<sequence>MIMKRGKRMKRVKKLWGMGFALGLSFALMGCTANEQAGKESGHDKAKTSGEKVLYLNNENEPTSFDPPIGFNNVSWQPLNNIMEGLTRLGKENEPEPAMAEKWSVSNDKKTYTFTIRENAKWTNGDPVTAGDFEYAWKRMLDPKKGASSAFLGYFIEGGEAYNSGKGKKDDVKVTAKDDRTLEVTLEAPQKYFLSVVSNPAYFPVNEKVDKENPKWFAEADTFVGNGPFKLTEWKHDDSITMEKSDMYWDKDTVKLDKVKWAMVSDRNTDYQMFQSGELDTAYVPAELSDQLLDQDNVSIVDQAGLYFYRFNVNMEPFQNENIRKAFAMAVDQEEIVKYVTKNNEKPAHAFVSPGFTQPDGKDFREAGGDLVTTNESKAKQLLEKGMKEENYDKLPAITLTYSTKPEHKKIAEAIQQKLKNTLGVDVKLANMEWNVFLEDQKALKFQFSQSSFLPDYADPISFLEAFQTGNSMNRTGWANKEYDQLIKRAKHEADEKTRFSLMHQAEKLLVNEAPIIPVYFYNQVNLQNENVKGIVRHPVGYIDLKWADKN</sequence>
<dbReference type="Gene3D" id="3.40.190.10">
    <property type="entry name" value="Periplasmic binding protein-like II"/>
    <property type="match status" value="1"/>
</dbReference>
<dbReference type="PIRSF" id="PIRSF002741">
    <property type="entry name" value="MppA"/>
    <property type="match status" value="1"/>
</dbReference>
<evidence type="ECO:0000256" key="3">
    <source>
        <dbReference type="ARBA" id="ARBA00022448"/>
    </source>
</evidence>
<comment type="subcellular location">
    <subcellularLocation>
        <location evidence="1">Cell membrane</location>
        <topology evidence="1">Lipid-anchor</topology>
    </subcellularLocation>
</comment>
<dbReference type="PANTHER" id="PTHR30290:SF79">
    <property type="entry name" value="DIPEPTIDE-BINDING PROTEIN DPPE"/>
    <property type="match status" value="1"/>
</dbReference>
<feature type="chain" id="PRO_5039286819" evidence="8">
    <location>
        <begin position="30"/>
        <end position="551"/>
    </location>
</feature>
<feature type="signal peptide" evidence="8">
    <location>
        <begin position="1"/>
        <end position="29"/>
    </location>
</feature>
<evidence type="ECO:0000256" key="4">
    <source>
        <dbReference type="ARBA" id="ARBA00022729"/>
    </source>
</evidence>
<accession>E0U1W2</accession>
<reference key="1">
    <citation type="submission" date="2010-08" db="EMBL/GenBank/DDBJ databases">
        <authorList>
            <person name="Zeigler D.R."/>
        </authorList>
    </citation>
    <scope>NUCLEOTIDE SEQUENCE</scope>
    <source>
        <strain>W23</strain>
    </source>
</reference>
<keyword evidence="4 8" id="KW-0732">Signal</keyword>
<evidence type="ECO:0000256" key="5">
    <source>
        <dbReference type="ARBA" id="ARBA00022856"/>
    </source>
</evidence>
<dbReference type="GO" id="GO:1904680">
    <property type="term" value="F:peptide transmembrane transporter activity"/>
    <property type="evidence" value="ECO:0007669"/>
    <property type="project" value="TreeGrafter"/>
</dbReference>
<evidence type="ECO:0000313" key="10">
    <source>
        <dbReference type="EMBL" id="ADM37376.1"/>
    </source>
</evidence>
<evidence type="ECO:0000256" key="2">
    <source>
        <dbReference type="ARBA" id="ARBA00005695"/>
    </source>
</evidence>
<dbReference type="GO" id="GO:0030288">
    <property type="term" value="C:outer membrane-bounded periplasmic space"/>
    <property type="evidence" value="ECO:0007669"/>
    <property type="project" value="UniProtKB-ARBA"/>
</dbReference>
<protein>
    <submittedName>
        <fullName evidence="10">Dipeptide ABC transporter (Dipeptide-binding lipoprotein)</fullName>
    </submittedName>
</protein>
<dbReference type="AlphaFoldDB" id="E0U1W2"/>
<dbReference type="HOGENOM" id="CLU_017028_0_3_9"/>
<dbReference type="FunFam" id="3.10.105.10:FF:000001">
    <property type="entry name" value="Oligopeptide ABC transporter, oligopeptide-binding protein"/>
    <property type="match status" value="1"/>
</dbReference>
<comment type="similarity">
    <text evidence="2">Belongs to the bacterial solute-binding protein 5 family.</text>
</comment>
<dbReference type="Gene3D" id="3.10.105.10">
    <property type="entry name" value="Dipeptide-binding Protein, Domain 3"/>
    <property type="match status" value="1"/>
</dbReference>
<evidence type="ECO:0000256" key="8">
    <source>
        <dbReference type="SAM" id="SignalP"/>
    </source>
</evidence>
<dbReference type="CDD" id="cd08504">
    <property type="entry name" value="PBP2_OppA"/>
    <property type="match status" value="1"/>
</dbReference>
<dbReference type="PROSITE" id="PS01040">
    <property type="entry name" value="SBP_BACTERIAL_5"/>
    <property type="match status" value="1"/>
</dbReference>
<dbReference type="InterPro" id="IPR023765">
    <property type="entry name" value="SBP_5_CS"/>
</dbReference>
<dbReference type="GO" id="GO:0015833">
    <property type="term" value="P:peptide transport"/>
    <property type="evidence" value="ECO:0007669"/>
    <property type="project" value="UniProtKB-KW"/>
</dbReference>
<dbReference type="KEGG" id="bss:BSUW23_06640"/>
<proteinExistence type="inferred from homology"/>
<dbReference type="PROSITE" id="PS51257">
    <property type="entry name" value="PROKAR_LIPOPROTEIN"/>
    <property type="match status" value="1"/>
</dbReference>
<dbReference type="Gene3D" id="3.90.76.10">
    <property type="entry name" value="Dipeptide-binding Protein, Domain 1"/>
    <property type="match status" value="1"/>
</dbReference>
<dbReference type="Pfam" id="PF00496">
    <property type="entry name" value="SBP_bac_5"/>
    <property type="match status" value="1"/>
</dbReference>
<gene>
    <name evidence="10" type="primary">dppE</name>
    <name evidence="10" type="ordered locus">BSUW23_06640</name>
</gene>
<keyword evidence="3" id="KW-0813">Transport</keyword>
<keyword evidence="7 10" id="KW-0449">Lipoprotein</keyword>
<evidence type="ECO:0000256" key="6">
    <source>
        <dbReference type="ARBA" id="ARBA00023139"/>
    </source>
</evidence>
<reference evidence="10 11" key="2">
    <citation type="journal article" date="2011" name="Microbiology">
        <title>The genome sequence of Bacillus subtilis subsp. spizizenii W23: insights into speciation within the B. subtilis complex and into the history of B. subtilis genetics.</title>
        <authorList>
            <person name="Zeigler D.R."/>
        </authorList>
    </citation>
    <scope>NUCLEOTIDE SEQUENCE [LARGE SCALE GENOMIC DNA]</scope>
    <source>
        <strain evidence="11">ATCC 23059 / NRRL B-14472 / W23</strain>
    </source>
</reference>
<feature type="domain" description="Solute-binding protein family 5" evidence="9">
    <location>
        <begin position="94"/>
        <end position="473"/>
    </location>
</feature>
<dbReference type="SUPFAM" id="SSF53850">
    <property type="entry name" value="Periplasmic binding protein-like II"/>
    <property type="match status" value="1"/>
</dbReference>
<dbReference type="InterPro" id="IPR039424">
    <property type="entry name" value="SBP_5"/>
</dbReference>
<name>E0U1W2_BACSH</name>
<dbReference type="EMBL" id="CP002183">
    <property type="protein sequence ID" value="ADM37376.1"/>
    <property type="molecule type" value="Genomic_DNA"/>
</dbReference>
<dbReference type="GO" id="GO:0043190">
    <property type="term" value="C:ATP-binding cassette (ABC) transporter complex"/>
    <property type="evidence" value="ECO:0007669"/>
    <property type="project" value="InterPro"/>
</dbReference>
<evidence type="ECO:0000256" key="7">
    <source>
        <dbReference type="ARBA" id="ARBA00023288"/>
    </source>
</evidence>
<dbReference type="InterPro" id="IPR000914">
    <property type="entry name" value="SBP_5_dom"/>
</dbReference>